<dbReference type="InterPro" id="IPR000904">
    <property type="entry name" value="Sec7_dom"/>
</dbReference>
<feature type="compositionally biased region" description="Low complexity" evidence="1">
    <location>
        <begin position="1580"/>
        <end position="1590"/>
    </location>
</feature>
<feature type="compositionally biased region" description="Polar residues" evidence="1">
    <location>
        <begin position="370"/>
        <end position="388"/>
    </location>
</feature>
<feature type="compositionally biased region" description="Low complexity" evidence="1">
    <location>
        <begin position="26"/>
        <end position="36"/>
    </location>
</feature>
<evidence type="ECO:0000256" key="1">
    <source>
        <dbReference type="SAM" id="MobiDB-lite"/>
    </source>
</evidence>
<dbReference type="PROSITE" id="PS50190">
    <property type="entry name" value="SEC7"/>
    <property type="match status" value="1"/>
</dbReference>
<dbReference type="GO" id="GO:0032012">
    <property type="term" value="P:regulation of ARF protein signal transduction"/>
    <property type="evidence" value="ECO:0007669"/>
    <property type="project" value="InterPro"/>
</dbReference>
<name>A0A4U7AXG9_9PEZI</name>
<accession>A0A4U7AXG9</accession>
<feature type="compositionally biased region" description="Basic and acidic residues" evidence="1">
    <location>
        <begin position="542"/>
        <end position="553"/>
    </location>
</feature>
<dbReference type="Pfam" id="PF01369">
    <property type="entry name" value="Sec7"/>
    <property type="match status" value="1"/>
</dbReference>
<feature type="compositionally biased region" description="Basic and acidic residues" evidence="1">
    <location>
        <begin position="223"/>
        <end position="237"/>
    </location>
</feature>
<comment type="caution">
    <text evidence="3">The sequence shown here is derived from an EMBL/GenBank/DDBJ whole genome shotgun (WGS) entry which is preliminary data.</text>
</comment>
<feature type="compositionally biased region" description="Low complexity" evidence="1">
    <location>
        <begin position="413"/>
        <end position="441"/>
    </location>
</feature>
<evidence type="ECO:0000313" key="4">
    <source>
        <dbReference type="Proteomes" id="UP000308133"/>
    </source>
</evidence>
<feature type="compositionally biased region" description="Polar residues" evidence="1">
    <location>
        <begin position="1390"/>
        <end position="1405"/>
    </location>
</feature>
<dbReference type="Proteomes" id="UP000308133">
    <property type="component" value="Unassembled WGS sequence"/>
</dbReference>
<feature type="compositionally biased region" description="Polar residues" evidence="1">
    <location>
        <begin position="500"/>
        <end position="513"/>
    </location>
</feature>
<feature type="compositionally biased region" description="Polar residues" evidence="1">
    <location>
        <begin position="978"/>
        <end position="989"/>
    </location>
</feature>
<feature type="compositionally biased region" description="Polar residues" evidence="1">
    <location>
        <begin position="442"/>
        <end position="451"/>
    </location>
</feature>
<feature type="compositionally biased region" description="Basic and acidic residues" evidence="1">
    <location>
        <begin position="1554"/>
        <end position="1579"/>
    </location>
</feature>
<feature type="compositionally biased region" description="Low complexity" evidence="1">
    <location>
        <begin position="146"/>
        <end position="161"/>
    </location>
</feature>
<protein>
    <submittedName>
        <fullName evidence="3">Sec7 domain-containing protein 3</fullName>
    </submittedName>
</protein>
<feature type="domain" description="SEC7" evidence="2">
    <location>
        <begin position="791"/>
        <end position="960"/>
    </location>
</feature>
<gene>
    <name evidence="3" type="ORF">C1H76_5015</name>
</gene>
<organism evidence="3 4">
    <name type="scientific">Elsinoe australis</name>
    <dbReference type="NCBI Taxonomy" id="40998"/>
    <lineage>
        <taxon>Eukaryota</taxon>
        <taxon>Fungi</taxon>
        <taxon>Dikarya</taxon>
        <taxon>Ascomycota</taxon>
        <taxon>Pezizomycotina</taxon>
        <taxon>Dothideomycetes</taxon>
        <taxon>Dothideomycetidae</taxon>
        <taxon>Myriangiales</taxon>
        <taxon>Elsinoaceae</taxon>
        <taxon>Elsinoe</taxon>
    </lineage>
</organism>
<evidence type="ECO:0000259" key="2">
    <source>
        <dbReference type="PROSITE" id="PS50190"/>
    </source>
</evidence>
<feature type="compositionally biased region" description="Basic and acidic residues" evidence="1">
    <location>
        <begin position="990"/>
        <end position="1004"/>
    </location>
</feature>
<reference evidence="3 4" key="1">
    <citation type="submission" date="2018-02" db="EMBL/GenBank/DDBJ databases">
        <title>Draft genome sequences of Elsinoe sp., causing black scab on jojoba.</title>
        <authorList>
            <person name="Stodart B."/>
            <person name="Jeffress S."/>
            <person name="Ash G."/>
            <person name="Arun Chinnappa K."/>
        </authorList>
    </citation>
    <scope>NUCLEOTIDE SEQUENCE [LARGE SCALE GENOMIC DNA]</scope>
    <source>
        <strain evidence="3 4">Hillstone_2</strain>
    </source>
</reference>
<sequence>MPPLLQGHNASSAKSQSQTVDSNKILPSLPLRSLSNRNRKPSRRALGSRAVDTTATTALPPAQELQRHPTTKDKIDQGQDHQTSPLQNGSPANSPSLTNASTSTSRPKQHRKHSHGLSWTSHTRDSLVDNLLLSLDQISSQPAETSQPSFDESQSPSSSGSPPGPPMSQFTAYRTRGHNNSNSISSEQERNESPSRFASQDSPHTRRPSALSATRIMAGMRGSRQESFDSQSPEHARARGWSRHGSKSSEITTGDYASASPSRMYAREASRERDYRSGNRDRSRSRPGRLQESILARGRPVPSTGSPLNAAPEPTVPGGPGATKDSPGASKQARKHSSQSHADLPRSPKVPQDVPESVRNQAGDFVRASSMKSLQQPPSSGTGSTATPPGSMHKYGTNPPEEKKGFFKRVFGSSNSRSNLNNSESANSSGSPSVSRQGSYSNIHYPNGHSSTQRRDRDSSPAPAGTKELTKKPSSFFRRRKKSVTDSNEPPSLPVPPQLANGNENISSPTRSSLYKAMDPYLSGSAAGQSTPGQKPQAREATIPEKRPSRRNETSPSTEDSDDPELFHSGYDKSPDAPIRSKSITPNSAAGIRRPSEAPSTELPLRNGSMAAGGSPTLQMKARKKDKPTSLSPPPAHTRAFSAGSRDGAVSAVGHNAGKGRTSPVSPLNSNSIDSDVRPASGPKNSRNPNLVVDTASPKTQQIDFASNKAPNLEPSPIDGPEEIFVTPNERETFHTPTNDSAQGPKMEARITSPDDLGLSYDQPTAVPSLQVDGQASSPHLDHLRTERFGDPARNMSIATTATAMSSMTGILEGPTFEDRERALSIYNGEEDFIPRATAAQFLGDRKTASINTLRAYIELFNFTNQTILGGMRMLCNRLLLKAESQQVDRILDAFASRWCECNAEHGFKLKDVVHTMCYSLLLLNTDLHMADIESKMTRAQFVKNTLPTIKRVVADAPPEAFDPADRPTPSERPGMQWQDSSNTVGTTDSEGHESARRVSVDSRRPTLTKRMSWSLGMGNKEEEQQLIPNSGSNALVAEKFDGKPAEWHYELESILKSFFTAIKNEALPLNSNRPGLRRTNSRGSIAPSEYSVRSKKTDFYSMSGRWGRNRTRSKFYNSSTLASSRTSFDDGGSIFSTAASKFSLGKTLTTMSTDSYGGALGPDQGFPQTIGFANALSQSNAREDGIEDDNMSINPQKFLLEDDSLELAGAPWAKEGILKHKHHLEATEKKAKERNWNECFAVIEKGYLRLFSFNSKGGKTGSLGVRKSMQKGKAPSIAPSVVGGGNWMQNAESLGSFLLRQTIASTLPPPGYSKARPHVWALSLPTGAVHLFQVGTAEIAREFMNTANYWSARLSKEPLQGGVDNIEYGWGDSIIMQSQIHPGLVAAATAQSSPDPNNSGTGSKPPSRAGGHHSAQNSISLPSAGPGTRASIAGSMRGSIDHGAAMMHRARLPGDKAHLEDWKPPAQSMMASQLMEVDQLQGLKDYVASVEAELTRHNELRGQMPGAYSPRHPNLNKAIANWEKKSAYLLREIVKFRTYIDALNLAGEEKTKIDKERAERAEEKEERDRKKREREDAAVKLAGLAAAAEAEADGDGDRAQGGGSLEGTPRVNSVPYDDEGEVTPQAEVRVLG</sequence>
<feature type="region of interest" description="Disordered" evidence="1">
    <location>
        <begin position="1387"/>
        <end position="1436"/>
    </location>
</feature>
<dbReference type="InterPro" id="IPR023394">
    <property type="entry name" value="Sec7_C_sf"/>
</dbReference>
<dbReference type="EMBL" id="PTQR01000060">
    <property type="protein sequence ID" value="TKX22979.1"/>
    <property type="molecule type" value="Genomic_DNA"/>
</dbReference>
<feature type="region of interest" description="Disordered" evidence="1">
    <location>
        <begin position="957"/>
        <end position="1004"/>
    </location>
</feature>
<dbReference type="SUPFAM" id="SSF50729">
    <property type="entry name" value="PH domain-like"/>
    <property type="match status" value="1"/>
</dbReference>
<dbReference type="SMART" id="SM00222">
    <property type="entry name" value="Sec7"/>
    <property type="match status" value="1"/>
</dbReference>
<dbReference type="SUPFAM" id="SSF48425">
    <property type="entry name" value="Sec7 domain"/>
    <property type="match status" value="1"/>
</dbReference>
<dbReference type="Pfam" id="PF15410">
    <property type="entry name" value="PH_9"/>
    <property type="match status" value="1"/>
</dbReference>
<feature type="compositionally biased region" description="Polar residues" evidence="1">
    <location>
        <begin position="80"/>
        <end position="106"/>
    </location>
</feature>
<dbReference type="GO" id="GO:0005085">
    <property type="term" value="F:guanyl-nucleotide exchange factor activity"/>
    <property type="evidence" value="ECO:0007669"/>
    <property type="project" value="InterPro"/>
</dbReference>
<dbReference type="PANTHER" id="PTHR10663:SF373">
    <property type="entry name" value="PH AND SEC7 DOMAIN-CONTAINING PROTEIN C11E3.11C"/>
    <property type="match status" value="1"/>
</dbReference>
<feature type="compositionally biased region" description="Polar residues" evidence="1">
    <location>
        <begin position="8"/>
        <end position="22"/>
    </location>
</feature>
<evidence type="ECO:0000313" key="3">
    <source>
        <dbReference type="EMBL" id="TKX22979.1"/>
    </source>
</evidence>
<dbReference type="Gene3D" id="1.10.1000.11">
    <property type="entry name" value="Arf Nucleotide-binding Site Opener,domain 2"/>
    <property type="match status" value="1"/>
</dbReference>
<feature type="region of interest" description="Disordered" evidence="1">
    <location>
        <begin position="140"/>
        <end position="696"/>
    </location>
</feature>
<feature type="compositionally biased region" description="Basic and acidic residues" evidence="1">
    <location>
        <begin position="265"/>
        <end position="284"/>
    </location>
</feature>
<dbReference type="InterPro" id="IPR035999">
    <property type="entry name" value="Sec7_dom_sf"/>
</dbReference>
<dbReference type="PANTHER" id="PTHR10663">
    <property type="entry name" value="GUANYL-NUCLEOTIDE EXCHANGE FACTOR"/>
    <property type="match status" value="1"/>
</dbReference>
<feature type="region of interest" description="Disordered" evidence="1">
    <location>
        <begin position="1554"/>
        <end position="1633"/>
    </location>
</feature>
<dbReference type="Gene3D" id="2.30.29.30">
    <property type="entry name" value="Pleckstrin-homology domain (PH domain)/Phosphotyrosine-binding domain (PTB)"/>
    <property type="match status" value="1"/>
</dbReference>
<feature type="region of interest" description="Disordered" evidence="1">
    <location>
        <begin position="1"/>
        <end position="122"/>
    </location>
</feature>
<feature type="compositionally biased region" description="Basic and acidic residues" evidence="1">
    <location>
        <begin position="65"/>
        <end position="79"/>
    </location>
</feature>
<dbReference type="InterPro" id="IPR041681">
    <property type="entry name" value="PH_9"/>
</dbReference>
<feature type="compositionally biased region" description="Polar residues" evidence="1">
    <location>
        <begin position="663"/>
        <end position="674"/>
    </location>
</feature>
<dbReference type="InterPro" id="IPR011993">
    <property type="entry name" value="PH-like_dom_sf"/>
</dbReference>
<proteinExistence type="predicted"/>